<evidence type="ECO:0000256" key="1">
    <source>
        <dbReference type="ARBA" id="ARBA00022737"/>
    </source>
</evidence>
<name>A0A1M5B0X6_9CLOT</name>
<gene>
    <name evidence="2" type="ORF">SAMN02745158_03431</name>
</gene>
<dbReference type="OrthoDB" id="7056571at2"/>
<dbReference type="InterPro" id="IPR051726">
    <property type="entry name" value="Chitin_Synth_Reg"/>
</dbReference>
<sequence length="96" mass="11047">MDRKTSGRLLLRLAAKEFQADRPDYEKAFEFNQAAAKLGEPCARYNMGYLYENGLGIEKDLKKAMYWYEMAGLDGMKGAELKLEELKSRLEDESPE</sequence>
<reference evidence="2 3" key="1">
    <citation type="submission" date="2016-11" db="EMBL/GenBank/DDBJ databases">
        <authorList>
            <person name="Jaros S."/>
            <person name="Januszkiewicz K."/>
            <person name="Wedrychowicz H."/>
        </authorList>
    </citation>
    <scope>NUCLEOTIDE SEQUENCE [LARGE SCALE GENOMIC DNA]</scope>
    <source>
        <strain evidence="2 3">DSM 17459</strain>
    </source>
</reference>
<organism evidence="2 3">
    <name type="scientific">Lactonifactor longoviformis DSM 17459</name>
    <dbReference type="NCBI Taxonomy" id="1122155"/>
    <lineage>
        <taxon>Bacteria</taxon>
        <taxon>Bacillati</taxon>
        <taxon>Bacillota</taxon>
        <taxon>Clostridia</taxon>
        <taxon>Eubacteriales</taxon>
        <taxon>Clostridiaceae</taxon>
        <taxon>Lactonifactor</taxon>
    </lineage>
</organism>
<evidence type="ECO:0000313" key="3">
    <source>
        <dbReference type="Proteomes" id="UP000184245"/>
    </source>
</evidence>
<dbReference type="InterPro" id="IPR006597">
    <property type="entry name" value="Sel1-like"/>
</dbReference>
<dbReference type="SUPFAM" id="SSF81901">
    <property type="entry name" value="HCP-like"/>
    <property type="match status" value="1"/>
</dbReference>
<dbReference type="SMART" id="SM00671">
    <property type="entry name" value="SEL1"/>
    <property type="match status" value="1"/>
</dbReference>
<dbReference type="PANTHER" id="PTHR46430">
    <property type="entry name" value="PROTEIN SKT5-RELATED"/>
    <property type="match status" value="1"/>
</dbReference>
<keyword evidence="3" id="KW-1185">Reference proteome</keyword>
<dbReference type="Pfam" id="PF08238">
    <property type="entry name" value="Sel1"/>
    <property type="match status" value="2"/>
</dbReference>
<evidence type="ECO:0000313" key="2">
    <source>
        <dbReference type="EMBL" id="SHF36138.1"/>
    </source>
</evidence>
<protein>
    <submittedName>
        <fullName evidence="2">Sel1 repeat-containing protein</fullName>
    </submittedName>
</protein>
<dbReference type="STRING" id="1122155.SAMN02745158_03431"/>
<dbReference type="InterPro" id="IPR011990">
    <property type="entry name" value="TPR-like_helical_dom_sf"/>
</dbReference>
<dbReference type="AlphaFoldDB" id="A0A1M5B0X6"/>
<dbReference type="Proteomes" id="UP000184245">
    <property type="component" value="Unassembled WGS sequence"/>
</dbReference>
<proteinExistence type="predicted"/>
<keyword evidence="1" id="KW-0677">Repeat</keyword>
<accession>A0A1M5B0X6</accession>
<dbReference type="EMBL" id="FQVI01000023">
    <property type="protein sequence ID" value="SHF36138.1"/>
    <property type="molecule type" value="Genomic_DNA"/>
</dbReference>
<dbReference type="PANTHER" id="PTHR46430:SF1">
    <property type="entry name" value="CHITIN SYNTHASE REGULATOR SKT5-RELATED"/>
    <property type="match status" value="1"/>
</dbReference>
<dbReference type="RefSeq" id="WP_072853919.1">
    <property type="nucleotide sequence ID" value="NZ_FQVI01000023.1"/>
</dbReference>
<dbReference type="Gene3D" id="1.25.40.10">
    <property type="entry name" value="Tetratricopeptide repeat domain"/>
    <property type="match status" value="1"/>
</dbReference>